<dbReference type="RefSeq" id="WP_144773566.1">
    <property type="nucleotide sequence ID" value="NZ_RXIR01000024.1"/>
</dbReference>
<keyword evidence="1" id="KW-0472">Membrane</keyword>
<feature type="transmembrane region" description="Helical" evidence="1">
    <location>
        <begin position="31"/>
        <end position="48"/>
    </location>
</feature>
<dbReference type="EMBL" id="RXIR01000024">
    <property type="protein sequence ID" value="TVS26962.1"/>
    <property type="molecule type" value="Genomic_DNA"/>
</dbReference>
<feature type="transmembrane region" description="Helical" evidence="1">
    <location>
        <begin position="6"/>
        <end position="26"/>
    </location>
</feature>
<keyword evidence="1" id="KW-0812">Transmembrane</keyword>
<feature type="transmembrane region" description="Helical" evidence="1">
    <location>
        <begin position="137"/>
        <end position="158"/>
    </location>
</feature>
<dbReference type="Proteomes" id="UP000336646">
    <property type="component" value="Unassembled WGS sequence"/>
</dbReference>
<protein>
    <submittedName>
        <fullName evidence="2">Uncharacterized protein</fullName>
    </submittedName>
</protein>
<evidence type="ECO:0000313" key="3">
    <source>
        <dbReference type="Proteomes" id="UP000336646"/>
    </source>
</evidence>
<evidence type="ECO:0000313" key="2">
    <source>
        <dbReference type="EMBL" id="TVS26962.1"/>
    </source>
</evidence>
<organism evidence="2 3">
    <name type="scientific">Corynebacterium sanguinis</name>
    <dbReference type="NCBI Taxonomy" id="2594913"/>
    <lineage>
        <taxon>Bacteria</taxon>
        <taxon>Bacillati</taxon>
        <taxon>Actinomycetota</taxon>
        <taxon>Actinomycetes</taxon>
        <taxon>Mycobacteriales</taxon>
        <taxon>Corynebacteriaceae</taxon>
        <taxon>Corynebacterium</taxon>
    </lineage>
</organism>
<comment type="caution">
    <text evidence="2">The sequence shown here is derived from an EMBL/GenBank/DDBJ whole genome shotgun (WGS) entry which is preliminary data.</text>
</comment>
<feature type="transmembrane region" description="Helical" evidence="1">
    <location>
        <begin position="170"/>
        <end position="196"/>
    </location>
</feature>
<dbReference type="AlphaFoldDB" id="A0A6C1TV25"/>
<feature type="transmembrane region" description="Helical" evidence="1">
    <location>
        <begin position="97"/>
        <end position="117"/>
    </location>
</feature>
<feature type="transmembrane region" description="Helical" evidence="1">
    <location>
        <begin position="68"/>
        <end position="85"/>
    </location>
</feature>
<sequence length="339" mass="36442">MNGIEVINATLASGVVLSALVAVVFLRRSRLLTVFILILVGTSTLYSVLNVEPVEYAVHEVIPSGSSLVKDLLMVVSLSAFAGVTRSVSEKVRHFQLWVWWWPLLLAGIKLVTWLMVRGECNAARGVDFDNCALGLWPYGASEVLLLISLIGYGVMLLRATWRTAGWATAVGWATGAACIGLVSLLAWDVVALWGVKEAAEAGELSKVQKVLRSTLSISAIVGFFTGLFTMSIVRFWNAVITPILIAPVRRLLASRAGLERAPGSPVVTHTMDELGVALAREGIKPKDAEYGGERAAALWLLGQGSAPESIPGSASLEGQARWLKTVSKIIKNERSKGH</sequence>
<feature type="transmembrane region" description="Helical" evidence="1">
    <location>
        <begin position="216"/>
        <end position="246"/>
    </location>
</feature>
<accession>A0A6C1TV25</accession>
<gene>
    <name evidence="2" type="ORF">EKI59_09695</name>
</gene>
<name>A0A6C1TV25_9CORY</name>
<proteinExistence type="predicted"/>
<reference evidence="2 3" key="1">
    <citation type="submission" date="2018-12" db="EMBL/GenBank/DDBJ databases">
        <title>Corynebacterium sanguinis sp. nov., a clinically-associated and environmental corynebacterium.</title>
        <authorList>
            <person name="Gonzales-Siles L."/>
            <person name="Jaen-Luchoro D."/>
            <person name="Cardew S."/>
            <person name="Inganas E."/>
            <person name="Ohlen M."/>
            <person name="Jensie-Markopolous S."/>
            <person name="Pinyeiro-Iglesias B."/>
            <person name="Molin K."/>
            <person name="Skovbjerg S."/>
            <person name="Svensson-Stadler L."/>
            <person name="Funke G."/>
            <person name="Moore E.R.B."/>
        </authorList>
    </citation>
    <scope>NUCLEOTIDE SEQUENCE [LARGE SCALE GENOMIC DNA]</scope>
    <source>
        <strain evidence="2 3">58734</strain>
    </source>
</reference>
<keyword evidence="1" id="KW-1133">Transmembrane helix</keyword>
<evidence type="ECO:0000256" key="1">
    <source>
        <dbReference type="SAM" id="Phobius"/>
    </source>
</evidence>